<evidence type="ECO:0000313" key="2">
    <source>
        <dbReference type="EMBL" id="DAE32298.1"/>
    </source>
</evidence>
<dbReference type="InterPro" id="IPR002500">
    <property type="entry name" value="PAPS_reduct_dom"/>
</dbReference>
<protein>
    <submittedName>
        <fullName evidence="2">Phosphoadenosine-phosphosulfate reductase</fullName>
    </submittedName>
</protein>
<reference evidence="2" key="1">
    <citation type="journal article" date="2021" name="Proc. Natl. Acad. Sci. U.S.A.">
        <title>A Catalog of Tens of Thousands of Viruses from Human Metagenomes Reveals Hidden Associations with Chronic Diseases.</title>
        <authorList>
            <person name="Tisza M.J."/>
            <person name="Buck C.B."/>
        </authorList>
    </citation>
    <scope>NUCLEOTIDE SEQUENCE</scope>
    <source>
        <strain evidence="2">CtviY17</strain>
    </source>
</reference>
<organism evidence="2">
    <name type="scientific">virus sp. ctviY17</name>
    <dbReference type="NCBI Taxonomy" id="2825828"/>
    <lineage>
        <taxon>Viruses</taxon>
    </lineage>
</organism>
<dbReference type="SUPFAM" id="SSF52402">
    <property type="entry name" value="Adenine nucleotide alpha hydrolases-like"/>
    <property type="match status" value="1"/>
</dbReference>
<dbReference type="PANTHER" id="PTHR43196">
    <property type="entry name" value="SULFATE ADENYLYLTRANSFERASE SUBUNIT 2"/>
    <property type="match status" value="1"/>
</dbReference>
<dbReference type="Pfam" id="PF01507">
    <property type="entry name" value="PAPS_reduct"/>
    <property type="match status" value="1"/>
</dbReference>
<name>A0A8S5RMF9_9VIRU</name>
<dbReference type="InterPro" id="IPR014729">
    <property type="entry name" value="Rossmann-like_a/b/a_fold"/>
</dbReference>
<evidence type="ECO:0000259" key="1">
    <source>
        <dbReference type="Pfam" id="PF01507"/>
    </source>
</evidence>
<dbReference type="Gene3D" id="3.40.50.620">
    <property type="entry name" value="HUPs"/>
    <property type="match status" value="1"/>
</dbReference>
<proteinExistence type="predicted"/>
<dbReference type="GO" id="GO:0003824">
    <property type="term" value="F:catalytic activity"/>
    <property type="evidence" value="ECO:0007669"/>
    <property type="project" value="InterPro"/>
</dbReference>
<accession>A0A8S5RMF9</accession>
<dbReference type="InterPro" id="IPR050128">
    <property type="entry name" value="Sulfate_adenylyltrnsfr_sub2"/>
</dbReference>
<feature type="domain" description="Phosphoadenosine phosphosulphate reductase" evidence="1">
    <location>
        <begin position="99"/>
        <end position="263"/>
    </location>
</feature>
<sequence length="412" mass="49243">MSGKKLPDLKEGYFWLNRQIVKGFDRQGNIHKFYKVVVSEDLERVEIKKLTTYDNIKDVDLASWQELIDLNKEHLIQIESESLNLIKEKMQKYENYTSIIPVSMGKDSMVTCHLVRSLYPDTKAIFNNTSLDCADTYQMVKEFTNCEIMNSDKGFYQYVASDHMIPTRFSRFCCRIFKTGVMTSQLDHDHPYLLWMGMRNEESNTRSSYEDEWVNKAEWGKTCWQGILPIRKWTELDIWLYTIWRNIPVNPKYKKGYSRVGCHCACPFYTKSTWILDKYWYLKSYQRWRDILKEDFISNKKWIIMNCTLDEYLTQAWNGGTFRNEPTKEVINEFAEYSGIDQKVAIKYFNKVCDCCGKRIKHKEVLSMNLKLHGRNIEKFYCKKCFMKEYGWDSEAWNYQIDMFRQAGCELF</sequence>
<dbReference type="EMBL" id="BK059120">
    <property type="protein sequence ID" value="DAE32298.1"/>
    <property type="molecule type" value="Genomic_DNA"/>
</dbReference>
<dbReference type="PANTHER" id="PTHR43196:SF2">
    <property type="entry name" value="PHOSPHOADENOSINE PHOSPHOSULFATE REDUCTASE"/>
    <property type="match status" value="1"/>
</dbReference>